<proteinExistence type="predicted"/>
<evidence type="ECO:0000313" key="1">
    <source>
        <dbReference type="EMBL" id="TWG07216.1"/>
    </source>
</evidence>
<dbReference type="RefSeq" id="WP_375885228.1">
    <property type="nucleotide sequence ID" value="NZ_JBHJUX010000027.1"/>
</dbReference>
<dbReference type="AlphaFoldDB" id="A0A561V6I3"/>
<sequence length="81" mass="9037">MCARSGQRQLVRDNESIAVATLFGVYPETITSHIRDMRQPLIKMEHTIDPTDGQLTTLEHLYEHSTAACTPVPSKIKTASQ</sequence>
<protein>
    <submittedName>
        <fullName evidence="1">Uncharacterized protein</fullName>
    </submittedName>
</protein>
<reference evidence="1 2" key="1">
    <citation type="submission" date="2019-06" db="EMBL/GenBank/DDBJ databases">
        <title>Sequencing the genomes of 1000 actinobacteria strains.</title>
        <authorList>
            <person name="Klenk H.-P."/>
        </authorList>
    </citation>
    <scope>NUCLEOTIDE SEQUENCE [LARGE SCALE GENOMIC DNA]</scope>
    <source>
        <strain evidence="1 2">DSM 42059</strain>
    </source>
</reference>
<organism evidence="1 2">
    <name type="scientific">Streptomyces brevispora</name>
    <dbReference type="NCBI Taxonomy" id="887462"/>
    <lineage>
        <taxon>Bacteria</taxon>
        <taxon>Bacillati</taxon>
        <taxon>Actinomycetota</taxon>
        <taxon>Actinomycetes</taxon>
        <taxon>Kitasatosporales</taxon>
        <taxon>Streptomycetaceae</taxon>
        <taxon>Streptomyces</taxon>
    </lineage>
</organism>
<dbReference type="Proteomes" id="UP000318186">
    <property type="component" value="Unassembled WGS sequence"/>
</dbReference>
<comment type="caution">
    <text evidence="1">The sequence shown here is derived from an EMBL/GenBank/DDBJ whole genome shotgun (WGS) entry which is preliminary data.</text>
</comment>
<evidence type="ECO:0000313" key="2">
    <source>
        <dbReference type="Proteomes" id="UP000318186"/>
    </source>
</evidence>
<gene>
    <name evidence="1" type="ORF">FHX80_115721</name>
</gene>
<accession>A0A561V6I3</accession>
<dbReference type="EMBL" id="VIWW01000001">
    <property type="protein sequence ID" value="TWG07216.1"/>
    <property type="molecule type" value="Genomic_DNA"/>
</dbReference>
<name>A0A561V6I3_9ACTN</name>